<keyword evidence="2" id="KW-1185">Reference proteome</keyword>
<evidence type="ECO:0000313" key="2">
    <source>
        <dbReference type="Proteomes" id="UP000005239"/>
    </source>
</evidence>
<sequence>MAPLKTCKTAKRARASFEVENGSISKKRKQNDCEDYFSNLPDDLLREIFNKLTHTDLDELSIVSRKISYFASLARPIVEKETMELFEIHYHKGKFEISVRKTRHSQENEKYSLRVHLMKSANPVCEKWKGWKNEMEKAKYDAKKTTGKIAPVLPLTNDICNSIEYLFKRFSCKQIKFFSGLMDLNIMTFFGHIIANVINLNIEFISMINVRREYNEIYYMRVLDWIASLKAQTLYLYFNRQLTGKIYASFLREDNINSQEDFPKVQFPSEEPIFFMAMLRCAEIPTLVLDKISFLQIIKAF</sequence>
<proteinExistence type="predicted"/>
<dbReference type="InterPro" id="IPR001810">
    <property type="entry name" value="F-box_dom"/>
</dbReference>
<protein>
    <submittedName>
        <fullName evidence="1">F-box domain-containing protein</fullName>
    </submittedName>
</protein>
<reference evidence="1" key="2">
    <citation type="submission" date="2022-06" db="UniProtKB">
        <authorList>
            <consortium name="EnsemblMetazoa"/>
        </authorList>
    </citation>
    <scope>IDENTIFICATION</scope>
    <source>
        <strain evidence="1">PS312</strain>
    </source>
</reference>
<dbReference type="Proteomes" id="UP000005239">
    <property type="component" value="Unassembled WGS sequence"/>
</dbReference>
<gene>
    <name evidence="1" type="primary">WBGene00273765</name>
</gene>
<dbReference type="SUPFAM" id="SSF81383">
    <property type="entry name" value="F-box domain"/>
    <property type="match status" value="1"/>
</dbReference>
<dbReference type="Pfam" id="PF00646">
    <property type="entry name" value="F-box"/>
    <property type="match status" value="1"/>
</dbReference>
<dbReference type="PROSITE" id="PS50181">
    <property type="entry name" value="FBOX"/>
    <property type="match status" value="1"/>
</dbReference>
<accession>A0A8R1YNQ9</accession>
<reference evidence="2" key="1">
    <citation type="journal article" date="2008" name="Nat. Genet.">
        <title>The Pristionchus pacificus genome provides a unique perspective on nematode lifestyle and parasitism.</title>
        <authorList>
            <person name="Dieterich C."/>
            <person name="Clifton S.W."/>
            <person name="Schuster L.N."/>
            <person name="Chinwalla A."/>
            <person name="Delehaunty K."/>
            <person name="Dinkelacker I."/>
            <person name="Fulton L."/>
            <person name="Fulton R."/>
            <person name="Godfrey J."/>
            <person name="Minx P."/>
            <person name="Mitreva M."/>
            <person name="Roeseler W."/>
            <person name="Tian H."/>
            <person name="Witte H."/>
            <person name="Yang S.P."/>
            <person name="Wilson R.K."/>
            <person name="Sommer R.J."/>
        </authorList>
    </citation>
    <scope>NUCLEOTIDE SEQUENCE [LARGE SCALE GENOMIC DNA]</scope>
    <source>
        <strain evidence="2">PS312</strain>
    </source>
</reference>
<dbReference type="InterPro" id="IPR036047">
    <property type="entry name" value="F-box-like_dom_sf"/>
</dbReference>
<organism evidence="1 2">
    <name type="scientific">Pristionchus pacificus</name>
    <name type="common">Parasitic nematode worm</name>
    <dbReference type="NCBI Taxonomy" id="54126"/>
    <lineage>
        <taxon>Eukaryota</taxon>
        <taxon>Metazoa</taxon>
        <taxon>Ecdysozoa</taxon>
        <taxon>Nematoda</taxon>
        <taxon>Chromadorea</taxon>
        <taxon>Rhabditida</taxon>
        <taxon>Rhabditina</taxon>
        <taxon>Diplogasteromorpha</taxon>
        <taxon>Diplogasteroidea</taxon>
        <taxon>Neodiplogasteridae</taxon>
        <taxon>Pristionchus</taxon>
    </lineage>
</organism>
<accession>A0A2A6B962</accession>
<evidence type="ECO:0000313" key="1">
    <source>
        <dbReference type="EnsemblMetazoa" id="PPA35396.1"/>
    </source>
</evidence>
<name>A0A2A6B962_PRIPA</name>
<dbReference type="AlphaFoldDB" id="A0A2A6B962"/>
<dbReference type="EnsemblMetazoa" id="PPA35396.1">
    <property type="protein sequence ID" value="PPA35396.1"/>
    <property type="gene ID" value="WBGene00273765"/>
</dbReference>